<evidence type="ECO:0000313" key="3">
    <source>
        <dbReference type="Proteomes" id="UP000799424"/>
    </source>
</evidence>
<feature type="region of interest" description="Disordered" evidence="1">
    <location>
        <begin position="158"/>
        <end position="185"/>
    </location>
</feature>
<keyword evidence="3" id="KW-1185">Reference proteome</keyword>
<dbReference type="Proteomes" id="UP000799424">
    <property type="component" value="Unassembled WGS sequence"/>
</dbReference>
<evidence type="ECO:0000256" key="1">
    <source>
        <dbReference type="SAM" id="MobiDB-lite"/>
    </source>
</evidence>
<dbReference type="EMBL" id="MU006227">
    <property type="protein sequence ID" value="KAF2825782.1"/>
    <property type="molecule type" value="Genomic_DNA"/>
</dbReference>
<sequence>MTGCLVPFWYDAMVNSDPSFAHAALGRLQHANPAPVAIFGSGGRRARAAAASRVPRDRLQAMPSRRQSARLSSECFFDSERRCDVVAWCGQLAVARRRPAIRTHHATDISTGMKTLGVLSKQRGLPARRPTSFVDAHLMRGSPHSGVVTVSNERAIEHLRGRTRRRRTANTQPGRSPAPLPAPDRAVRALQFPPAAHW</sequence>
<dbReference type="AlphaFoldDB" id="A0A6A6ZXL1"/>
<accession>A0A6A6ZXL1</accession>
<proteinExistence type="predicted"/>
<evidence type="ECO:0000313" key="2">
    <source>
        <dbReference type="EMBL" id="KAF2825782.1"/>
    </source>
</evidence>
<organism evidence="2 3">
    <name type="scientific">Ophiobolus disseminans</name>
    <dbReference type="NCBI Taxonomy" id="1469910"/>
    <lineage>
        <taxon>Eukaryota</taxon>
        <taxon>Fungi</taxon>
        <taxon>Dikarya</taxon>
        <taxon>Ascomycota</taxon>
        <taxon>Pezizomycotina</taxon>
        <taxon>Dothideomycetes</taxon>
        <taxon>Pleosporomycetidae</taxon>
        <taxon>Pleosporales</taxon>
        <taxon>Pleosporineae</taxon>
        <taxon>Phaeosphaeriaceae</taxon>
        <taxon>Ophiobolus</taxon>
    </lineage>
</organism>
<gene>
    <name evidence="2" type="ORF">CC86DRAFT_382778</name>
</gene>
<reference evidence="2" key="1">
    <citation type="journal article" date="2020" name="Stud. Mycol.">
        <title>101 Dothideomycetes genomes: a test case for predicting lifestyles and emergence of pathogens.</title>
        <authorList>
            <person name="Haridas S."/>
            <person name="Albert R."/>
            <person name="Binder M."/>
            <person name="Bloem J."/>
            <person name="Labutti K."/>
            <person name="Salamov A."/>
            <person name="Andreopoulos B."/>
            <person name="Baker S."/>
            <person name="Barry K."/>
            <person name="Bills G."/>
            <person name="Bluhm B."/>
            <person name="Cannon C."/>
            <person name="Castanera R."/>
            <person name="Culley D."/>
            <person name="Daum C."/>
            <person name="Ezra D."/>
            <person name="Gonzalez J."/>
            <person name="Henrissat B."/>
            <person name="Kuo A."/>
            <person name="Liang C."/>
            <person name="Lipzen A."/>
            <person name="Lutzoni F."/>
            <person name="Magnuson J."/>
            <person name="Mondo S."/>
            <person name="Nolan M."/>
            <person name="Ohm R."/>
            <person name="Pangilinan J."/>
            <person name="Park H.-J."/>
            <person name="Ramirez L."/>
            <person name="Alfaro M."/>
            <person name="Sun H."/>
            <person name="Tritt A."/>
            <person name="Yoshinaga Y."/>
            <person name="Zwiers L.-H."/>
            <person name="Turgeon B."/>
            <person name="Goodwin S."/>
            <person name="Spatafora J."/>
            <person name="Crous P."/>
            <person name="Grigoriev I."/>
        </authorList>
    </citation>
    <scope>NUCLEOTIDE SEQUENCE</scope>
    <source>
        <strain evidence="2">CBS 113818</strain>
    </source>
</reference>
<protein>
    <submittedName>
        <fullName evidence="2">Uncharacterized protein</fullName>
    </submittedName>
</protein>
<name>A0A6A6ZXL1_9PLEO</name>